<dbReference type="EMBL" id="FMXO01000007">
    <property type="protein sequence ID" value="SDB30896.1"/>
    <property type="molecule type" value="Genomic_DNA"/>
</dbReference>
<dbReference type="STRING" id="617002.SAMN05660653_01501"/>
<dbReference type="AlphaFoldDB" id="A0A1G6CDE5"/>
<keyword evidence="1" id="KW-1133">Transmembrane helix</keyword>
<evidence type="ECO:0000313" key="3">
    <source>
        <dbReference type="Proteomes" id="UP000198771"/>
    </source>
</evidence>
<protein>
    <submittedName>
        <fullName evidence="2">Uncharacterized protein</fullName>
    </submittedName>
</protein>
<dbReference type="Proteomes" id="UP000198771">
    <property type="component" value="Unassembled WGS sequence"/>
</dbReference>
<gene>
    <name evidence="2" type="ORF">SAMN05660653_01501</name>
</gene>
<evidence type="ECO:0000256" key="1">
    <source>
        <dbReference type="SAM" id="Phobius"/>
    </source>
</evidence>
<organism evidence="2 3">
    <name type="scientific">Desulfonatronum thiosulfatophilum</name>
    <dbReference type="NCBI Taxonomy" id="617002"/>
    <lineage>
        <taxon>Bacteria</taxon>
        <taxon>Pseudomonadati</taxon>
        <taxon>Thermodesulfobacteriota</taxon>
        <taxon>Desulfovibrionia</taxon>
        <taxon>Desulfovibrionales</taxon>
        <taxon>Desulfonatronaceae</taxon>
        <taxon>Desulfonatronum</taxon>
    </lineage>
</organism>
<proteinExistence type="predicted"/>
<accession>A0A1G6CDE5</accession>
<keyword evidence="1" id="KW-0472">Membrane</keyword>
<evidence type="ECO:0000313" key="2">
    <source>
        <dbReference type="EMBL" id="SDB30896.1"/>
    </source>
</evidence>
<name>A0A1G6CDE5_9BACT</name>
<sequence length="62" mass="7298">MEASLRILHNNNVLFPNMNSNILAIWWSMIVLLNQLNLRSLLSLRTAMRKILTKKKYYSGLH</sequence>
<keyword evidence="3" id="KW-1185">Reference proteome</keyword>
<reference evidence="2 3" key="1">
    <citation type="submission" date="2016-10" db="EMBL/GenBank/DDBJ databases">
        <authorList>
            <person name="de Groot N.N."/>
        </authorList>
    </citation>
    <scope>NUCLEOTIDE SEQUENCE [LARGE SCALE GENOMIC DNA]</scope>
    <source>
        <strain evidence="2 3">ASO4-2</strain>
    </source>
</reference>
<feature type="transmembrane region" description="Helical" evidence="1">
    <location>
        <begin position="24"/>
        <end position="42"/>
    </location>
</feature>
<keyword evidence="1" id="KW-0812">Transmembrane</keyword>